<organism evidence="1 2">
    <name type="scientific">Pseudodesulfovibrio senegalensis</name>
    <dbReference type="NCBI Taxonomy" id="1721087"/>
    <lineage>
        <taxon>Bacteria</taxon>
        <taxon>Pseudomonadati</taxon>
        <taxon>Thermodesulfobacteriota</taxon>
        <taxon>Desulfovibrionia</taxon>
        <taxon>Desulfovibrionales</taxon>
        <taxon>Desulfovibrionaceae</taxon>
    </lineage>
</organism>
<name>A0A6N6N3F1_9BACT</name>
<accession>A0A6N6N3F1</accession>
<evidence type="ECO:0000313" key="2">
    <source>
        <dbReference type="Proteomes" id="UP000438699"/>
    </source>
</evidence>
<comment type="caution">
    <text evidence="1">The sequence shown here is derived from an EMBL/GenBank/DDBJ whole genome shotgun (WGS) entry which is preliminary data.</text>
</comment>
<dbReference type="AlphaFoldDB" id="A0A6N6N3F1"/>
<keyword evidence="2" id="KW-1185">Reference proteome</keyword>
<proteinExistence type="predicted"/>
<dbReference type="EMBL" id="WAIE01000001">
    <property type="protein sequence ID" value="KAB1442712.1"/>
    <property type="molecule type" value="Genomic_DNA"/>
</dbReference>
<dbReference type="OrthoDB" id="5471938at2"/>
<sequence>MILNASQLNALRQRNDEELRKGRYARHGYPAHTIRDLLHTVEAVKKEKKKWKKLAQERGKALETVREAADSVLDNGN</sequence>
<reference evidence="1 2" key="1">
    <citation type="journal article" date="2017" name="Int. J. Syst. Evol. Microbiol.">
        <title>Desulfovibrio senegalensis sp. nov., a mesophilic sulfate reducer isolated from marine sediment.</title>
        <authorList>
            <person name="Thioye A."/>
            <person name="Gam Z.B.A."/>
            <person name="Mbengue M."/>
            <person name="Cayol J.L."/>
            <person name="Joseph-Bartoli M."/>
            <person name="Toure-Kane C."/>
            <person name="Labat M."/>
        </authorList>
    </citation>
    <scope>NUCLEOTIDE SEQUENCE [LARGE SCALE GENOMIC DNA]</scope>
    <source>
        <strain evidence="1 2">DSM 101509</strain>
    </source>
</reference>
<dbReference type="RefSeq" id="WP_151148904.1">
    <property type="nucleotide sequence ID" value="NZ_WAIE01000001.1"/>
</dbReference>
<gene>
    <name evidence="1" type="ORF">F8A88_00080</name>
</gene>
<evidence type="ECO:0000313" key="1">
    <source>
        <dbReference type="EMBL" id="KAB1442712.1"/>
    </source>
</evidence>
<dbReference type="Proteomes" id="UP000438699">
    <property type="component" value="Unassembled WGS sequence"/>
</dbReference>
<protein>
    <submittedName>
        <fullName evidence="1">Uncharacterized protein</fullName>
    </submittedName>
</protein>